<dbReference type="Pfam" id="PF00196">
    <property type="entry name" value="GerE"/>
    <property type="match status" value="1"/>
</dbReference>
<dbReference type="Proteomes" id="UP000295807">
    <property type="component" value="Unassembled WGS sequence"/>
</dbReference>
<evidence type="ECO:0000256" key="2">
    <source>
        <dbReference type="ARBA" id="ARBA00023125"/>
    </source>
</evidence>
<protein>
    <submittedName>
        <fullName evidence="6">LuxR family two component transcriptional regulator</fullName>
    </submittedName>
</protein>
<dbReference type="SUPFAM" id="SSF46894">
    <property type="entry name" value="C-terminal effector domain of the bipartite response regulators"/>
    <property type="match status" value="1"/>
</dbReference>
<dbReference type="GO" id="GO:0000160">
    <property type="term" value="P:phosphorelay signal transduction system"/>
    <property type="evidence" value="ECO:0007669"/>
    <property type="project" value="InterPro"/>
</dbReference>
<name>A0A4R3KMD1_9SPHI</name>
<dbReference type="PROSITE" id="PS50043">
    <property type="entry name" value="HTH_LUXR_2"/>
    <property type="match status" value="1"/>
</dbReference>
<feature type="domain" description="Response regulatory" evidence="5">
    <location>
        <begin position="3"/>
        <end position="120"/>
    </location>
</feature>
<dbReference type="SMART" id="SM00421">
    <property type="entry name" value="HTH_LUXR"/>
    <property type="match status" value="1"/>
</dbReference>
<evidence type="ECO:0000256" key="3">
    <source>
        <dbReference type="PROSITE-ProRule" id="PRU00169"/>
    </source>
</evidence>
<dbReference type="InterPro" id="IPR058245">
    <property type="entry name" value="NreC/VraR/RcsB-like_REC"/>
</dbReference>
<dbReference type="SUPFAM" id="SSF52172">
    <property type="entry name" value="CheY-like"/>
    <property type="match status" value="1"/>
</dbReference>
<evidence type="ECO:0000259" key="4">
    <source>
        <dbReference type="PROSITE" id="PS50043"/>
    </source>
</evidence>
<sequence>MIRLGIIEDDRTVRRSLVGYFSREPGFSCLLNAGSVEEFMDSWAEDIYFDIILSDIGLPGVSGSDGVRLIRKKAPKCQVVMLTVYEDSHHIFEALRAGASGYLSKQTLPQKIKEALNTVHEGGAYMSPGIARRITDYFHPLPPSSSRESLTIREEEILQAVEEGLTNKEIAANLGITSETVKSHIKKIYTKLEVTSRRDIVRGKYK</sequence>
<dbReference type="SMART" id="SM00448">
    <property type="entry name" value="REC"/>
    <property type="match status" value="1"/>
</dbReference>
<dbReference type="Pfam" id="PF00072">
    <property type="entry name" value="Response_reg"/>
    <property type="match status" value="1"/>
</dbReference>
<dbReference type="CDD" id="cd17535">
    <property type="entry name" value="REC_NarL-like"/>
    <property type="match status" value="1"/>
</dbReference>
<keyword evidence="1 3" id="KW-0597">Phosphoprotein</keyword>
<feature type="domain" description="HTH luxR-type" evidence="4">
    <location>
        <begin position="143"/>
        <end position="206"/>
    </location>
</feature>
<dbReference type="InterPro" id="IPR001789">
    <property type="entry name" value="Sig_transdc_resp-reg_receiver"/>
</dbReference>
<accession>A0A4R3KMD1</accession>
<keyword evidence="7" id="KW-1185">Reference proteome</keyword>
<dbReference type="InterPro" id="IPR000792">
    <property type="entry name" value="Tscrpt_reg_LuxR_C"/>
</dbReference>
<dbReference type="AlphaFoldDB" id="A0A4R3KMD1"/>
<dbReference type="PROSITE" id="PS50110">
    <property type="entry name" value="RESPONSE_REGULATORY"/>
    <property type="match status" value="1"/>
</dbReference>
<gene>
    <name evidence="6" type="ORF">EDD80_1192</name>
</gene>
<dbReference type="Gene3D" id="3.40.50.2300">
    <property type="match status" value="1"/>
</dbReference>
<dbReference type="EMBL" id="SMAD01000019">
    <property type="protein sequence ID" value="TCS84688.1"/>
    <property type="molecule type" value="Genomic_DNA"/>
</dbReference>
<dbReference type="RefSeq" id="WP_132130674.1">
    <property type="nucleotide sequence ID" value="NZ_CP042432.1"/>
</dbReference>
<dbReference type="PANTHER" id="PTHR43214">
    <property type="entry name" value="TWO-COMPONENT RESPONSE REGULATOR"/>
    <property type="match status" value="1"/>
</dbReference>
<feature type="modified residue" description="4-aspartylphosphate" evidence="3">
    <location>
        <position position="55"/>
    </location>
</feature>
<reference evidence="6 7" key="1">
    <citation type="submission" date="2019-03" db="EMBL/GenBank/DDBJ databases">
        <title>Genomic Encyclopedia of Type Strains, Phase IV (KMG-IV): sequencing the most valuable type-strain genomes for metagenomic binning, comparative biology and taxonomic classification.</title>
        <authorList>
            <person name="Goeker M."/>
        </authorList>
    </citation>
    <scope>NUCLEOTIDE SEQUENCE [LARGE SCALE GENOMIC DNA]</scope>
    <source>
        <strain evidence="6 7">DSM 21100</strain>
    </source>
</reference>
<evidence type="ECO:0000256" key="1">
    <source>
        <dbReference type="ARBA" id="ARBA00022553"/>
    </source>
</evidence>
<evidence type="ECO:0000313" key="6">
    <source>
        <dbReference type="EMBL" id="TCS84688.1"/>
    </source>
</evidence>
<dbReference type="OrthoDB" id="9797341at2"/>
<dbReference type="GO" id="GO:0003677">
    <property type="term" value="F:DNA binding"/>
    <property type="evidence" value="ECO:0007669"/>
    <property type="project" value="UniProtKB-KW"/>
</dbReference>
<dbReference type="PRINTS" id="PR00038">
    <property type="entry name" value="HTHLUXR"/>
</dbReference>
<dbReference type="CDD" id="cd06170">
    <property type="entry name" value="LuxR_C_like"/>
    <property type="match status" value="1"/>
</dbReference>
<dbReference type="InterPro" id="IPR039420">
    <property type="entry name" value="WalR-like"/>
</dbReference>
<evidence type="ECO:0000259" key="5">
    <source>
        <dbReference type="PROSITE" id="PS50110"/>
    </source>
</evidence>
<dbReference type="InterPro" id="IPR016032">
    <property type="entry name" value="Sig_transdc_resp-reg_C-effctor"/>
</dbReference>
<proteinExistence type="predicted"/>
<comment type="caution">
    <text evidence="6">The sequence shown here is derived from an EMBL/GenBank/DDBJ whole genome shotgun (WGS) entry which is preliminary data.</text>
</comment>
<evidence type="ECO:0000313" key="7">
    <source>
        <dbReference type="Proteomes" id="UP000295807"/>
    </source>
</evidence>
<dbReference type="InterPro" id="IPR011006">
    <property type="entry name" value="CheY-like_superfamily"/>
</dbReference>
<organism evidence="6 7">
    <name type="scientific">Anseongella ginsenosidimutans</name>
    <dbReference type="NCBI Taxonomy" id="496056"/>
    <lineage>
        <taxon>Bacteria</taxon>
        <taxon>Pseudomonadati</taxon>
        <taxon>Bacteroidota</taxon>
        <taxon>Sphingobacteriia</taxon>
        <taxon>Sphingobacteriales</taxon>
        <taxon>Sphingobacteriaceae</taxon>
        <taxon>Anseongella</taxon>
    </lineage>
</organism>
<dbReference type="GO" id="GO:0006355">
    <property type="term" value="P:regulation of DNA-templated transcription"/>
    <property type="evidence" value="ECO:0007669"/>
    <property type="project" value="InterPro"/>
</dbReference>
<keyword evidence="2" id="KW-0238">DNA-binding</keyword>
<dbReference type="PANTHER" id="PTHR43214:SF43">
    <property type="entry name" value="TWO-COMPONENT RESPONSE REGULATOR"/>
    <property type="match status" value="1"/>
</dbReference>